<dbReference type="Proteomes" id="UP000578697">
    <property type="component" value="Unassembled WGS sequence"/>
</dbReference>
<evidence type="ECO:0000313" key="3">
    <source>
        <dbReference type="EMBL" id="MBB5218790.1"/>
    </source>
</evidence>
<evidence type="ECO:0000256" key="1">
    <source>
        <dbReference type="SAM" id="MobiDB-lite"/>
    </source>
</evidence>
<comment type="caution">
    <text evidence="3">The sequence shown here is derived from an EMBL/GenBank/DDBJ whole genome shotgun (WGS) entry which is preliminary data.</text>
</comment>
<feature type="signal peptide" evidence="2">
    <location>
        <begin position="1"/>
        <end position="21"/>
    </location>
</feature>
<accession>A0A840SDI7</accession>
<sequence length="165" mass="18128">MKKFGLVLVAMVAALSLGSCSKKDSGSSSSVDMTGKVFELKEGFTTTTVTFVDGKNLEIKSGFQKMEFPYTVSGNVIKVKADGQDGKFVYEDGKLIDKTNADEEVVFTEVKSDKDDKKASSKKASDDDEDDDDDDDYDEDDLAEGMKNAIRGALQDELDDYDFDF</sequence>
<evidence type="ECO:0000313" key="4">
    <source>
        <dbReference type="Proteomes" id="UP000578697"/>
    </source>
</evidence>
<keyword evidence="4" id="KW-1185">Reference proteome</keyword>
<dbReference type="AlphaFoldDB" id="A0A840SDI7"/>
<keyword evidence="2" id="KW-0732">Signal</keyword>
<proteinExistence type="predicted"/>
<feature type="compositionally biased region" description="Acidic residues" evidence="1">
    <location>
        <begin position="126"/>
        <end position="143"/>
    </location>
</feature>
<dbReference type="PROSITE" id="PS51257">
    <property type="entry name" value="PROKAR_LIPOPROTEIN"/>
    <property type="match status" value="1"/>
</dbReference>
<feature type="region of interest" description="Disordered" evidence="1">
    <location>
        <begin position="110"/>
        <end position="148"/>
    </location>
</feature>
<feature type="chain" id="PRO_5032771705" description="Lipoprotein" evidence="2">
    <location>
        <begin position="22"/>
        <end position="165"/>
    </location>
</feature>
<organism evidence="3 4">
    <name type="scientific">Treponema rectale</name>
    <dbReference type="NCBI Taxonomy" id="744512"/>
    <lineage>
        <taxon>Bacteria</taxon>
        <taxon>Pseudomonadati</taxon>
        <taxon>Spirochaetota</taxon>
        <taxon>Spirochaetia</taxon>
        <taxon>Spirochaetales</taxon>
        <taxon>Treponemataceae</taxon>
        <taxon>Treponema</taxon>
    </lineage>
</organism>
<protein>
    <recommendedName>
        <fullName evidence="5">Lipoprotein</fullName>
    </recommendedName>
</protein>
<evidence type="ECO:0008006" key="5">
    <source>
        <dbReference type="Google" id="ProtNLM"/>
    </source>
</evidence>
<gene>
    <name evidence="3" type="ORF">HNP77_001159</name>
</gene>
<dbReference type="EMBL" id="JACHFR010000002">
    <property type="protein sequence ID" value="MBB5218790.1"/>
    <property type="molecule type" value="Genomic_DNA"/>
</dbReference>
<feature type="compositionally biased region" description="Basic and acidic residues" evidence="1">
    <location>
        <begin position="110"/>
        <end position="125"/>
    </location>
</feature>
<evidence type="ECO:0000256" key="2">
    <source>
        <dbReference type="SAM" id="SignalP"/>
    </source>
</evidence>
<name>A0A840SDI7_9SPIR</name>
<dbReference type="RefSeq" id="WP_184652231.1">
    <property type="nucleotide sequence ID" value="NZ_JACHFR010000002.1"/>
</dbReference>
<reference evidence="3 4" key="1">
    <citation type="submission" date="2020-08" db="EMBL/GenBank/DDBJ databases">
        <title>Genomic Encyclopedia of Type Strains, Phase IV (KMG-IV): sequencing the most valuable type-strain genomes for metagenomic binning, comparative biology and taxonomic classification.</title>
        <authorList>
            <person name="Goeker M."/>
        </authorList>
    </citation>
    <scope>NUCLEOTIDE SEQUENCE [LARGE SCALE GENOMIC DNA]</scope>
    <source>
        <strain evidence="3 4">DSM 103679</strain>
    </source>
</reference>